<evidence type="ECO:0000313" key="2">
    <source>
        <dbReference type="EMBL" id="OUQ11941.1"/>
    </source>
</evidence>
<comment type="caution">
    <text evidence="2">The sequence shown here is derived from an EMBL/GenBank/DDBJ whole genome shotgun (WGS) entry which is preliminary data.</text>
</comment>
<gene>
    <name evidence="2" type="ORF">B5E88_01020</name>
</gene>
<evidence type="ECO:0000313" key="3">
    <source>
        <dbReference type="Proteomes" id="UP000196074"/>
    </source>
</evidence>
<dbReference type="Proteomes" id="UP000196074">
    <property type="component" value="Unassembled WGS sequence"/>
</dbReference>
<proteinExistence type="predicted"/>
<dbReference type="Gene3D" id="3.10.580.10">
    <property type="entry name" value="CBS-domain"/>
    <property type="match status" value="1"/>
</dbReference>
<dbReference type="Pfam" id="PF00571">
    <property type="entry name" value="CBS"/>
    <property type="match status" value="1"/>
</dbReference>
<feature type="domain" description="CBS" evidence="1">
    <location>
        <begin position="97"/>
        <end position="144"/>
    </location>
</feature>
<dbReference type="InterPro" id="IPR046342">
    <property type="entry name" value="CBS_dom_sf"/>
</dbReference>
<dbReference type="InterPro" id="IPR000644">
    <property type="entry name" value="CBS_dom"/>
</dbReference>
<dbReference type="RefSeq" id="WP_047241860.1">
    <property type="nucleotide sequence ID" value="NZ_CP010060.1"/>
</dbReference>
<name>A0A1Y4R4B3_9ENTE</name>
<evidence type="ECO:0000259" key="1">
    <source>
        <dbReference type="Pfam" id="PF00571"/>
    </source>
</evidence>
<organism evidence="2 3">
    <name type="scientific">Enterococcus cecorum</name>
    <dbReference type="NCBI Taxonomy" id="44008"/>
    <lineage>
        <taxon>Bacteria</taxon>
        <taxon>Bacillati</taxon>
        <taxon>Bacillota</taxon>
        <taxon>Bacilli</taxon>
        <taxon>Lactobacillales</taxon>
        <taxon>Enterococcaceae</taxon>
        <taxon>Enterococcus</taxon>
    </lineage>
</organism>
<dbReference type="AlphaFoldDB" id="A0A1Y4R4B3"/>
<sequence length="234" mass="26829">MEAAEIFLSSFNRIEKYLQNSFKLDKSIGFTNLVRKARANGDATIAKYEDDLIQIAQLRNAIVHESIAPDFIIAQPNQWIVDRILTIEKQLYHPKKVGDVFCKKVVSFEQGTPLLELLKIASHKKYSQFPLHNQGKFVGVITLRMLGYWFSQYLTEANDTPIEQLKAKDILTIEGKKANYQFVGEQTLVADVLKFFHQYPQLEVIFVSAKGKEKLPITGVIRPRDLIKLEESEN</sequence>
<reference evidence="3" key="1">
    <citation type="submission" date="2017-04" db="EMBL/GenBank/DDBJ databases">
        <title>Function of individual gut microbiota members based on whole genome sequencing of pure cultures obtained from chicken caecum.</title>
        <authorList>
            <person name="Medvecky M."/>
            <person name="Cejkova D."/>
            <person name="Polansky O."/>
            <person name="Karasova D."/>
            <person name="Kubasova T."/>
            <person name="Cizek A."/>
            <person name="Rychlik I."/>
        </authorList>
    </citation>
    <scope>NUCLEOTIDE SEQUENCE [LARGE SCALE GENOMIC DNA]</scope>
    <source>
        <strain evidence="3">An144</strain>
    </source>
</reference>
<dbReference type="SUPFAM" id="SSF54631">
    <property type="entry name" value="CBS-domain pair"/>
    <property type="match status" value="1"/>
</dbReference>
<accession>A0A1Y4R4B3</accession>
<protein>
    <recommendedName>
        <fullName evidence="1">CBS domain-containing protein</fullName>
    </recommendedName>
</protein>
<dbReference type="EMBL" id="NFLC01000001">
    <property type="protein sequence ID" value="OUQ11941.1"/>
    <property type="molecule type" value="Genomic_DNA"/>
</dbReference>